<evidence type="ECO:0000259" key="3">
    <source>
        <dbReference type="PROSITE" id="PS50050"/>
    </source>
</evidence>
<dbReference type="GO" id="GO:0015026">
    <property type="term" value="F:coreceptor activity"/>
    <property type="evidence" value="ECO:0007669"/>
    <property type="project" value="TreeGrafter"/>
</dbReference>
<feature type="domain" description="TNFR-Cys" evidence="3">
    <location>
        <begin position="57"/>
        <end position="97"/>
    </location>
</feature>
<dbReference type="GO" id="GO:0005035">
    <property type="term" value="F:death receptor activity"/>
    <property type="evidence" value="ECO:0007669"/>
    <property type="project" value="TreeGrafter"/>
</dbReference>
<dbReference type="GO" id="GO:0048406">
    <property type="term" value="F:nerve growth factor binding"/>
    <property type="evidence" value="ECO:0007669"/>
    <property type="project" value="TreeGrafter"/>
</dbReference>
<organism evidence="4 5">
    <name type="scientific">Fasciolopsis buskii</name>
    <dbReference type="NCBI Taxonomy" id="27845"/>
    <lineage>
        <taxon>Eukaryota</taxon>
        <taxon>Metazoa</taxon>
        <taxon>Spiralia</taxon>
        <taxon>Lophotrochozoa</taxon>
        <taxon>Platyhelminthes</taxon>
        <taxon>Trematoda</taxon>
        <taxon>Digenea</taxon>
        <taxon>Plagiorchiida</taxon>
        <taxon>Echinostomata</taxon>
        <taxon>Echinostomatoidea</taxon>
        <taxon>Fasciolidae</taxon>
        <taxon>Fasciolopsis</taxon>
    </lineage>
</organism>
<dbReference type="SUPFAM" id="SSF57586">
    <property type="entry name" value="TNF receptor-like"/>
    <property type="match status" value="2"/>
</dbReference>
<keyword evidence="5" id="KW-1185">Reference proteome</keyword>
<dbReference type="PROSITE" id="PS00652">
    <property type="entry name" value="TNFR_NGFR_1"/>
    <property type="match status" value="1"/>
</dbReference>
<protein>
    <submittedName>
        <fullName evidence="4">Tumor necrosis factor receptor superfamily member 16</fullName>
    </submittedName>
</protein>
<keyword evidence="1" id="KW-1015">Disulfide bond</keyword>
<comment type="caution">
    <text evidence="1">Lacks conserved residue(s) required for the propagation of feature annotation.</text>
</comment>
<reference evidence="4" key="1">
    <citation type="submission" date="2019-05" db="EMBL/GenBank/DDBJ databases">
        <title>Annotation for the trematode Fasciolopsis buski.</title>
        <authorList>
            <person name="Choi Y.-J."/>
        </authorList>
    </citation>
    <scope>NUCLEOTIDE SEQUENCE</scope>
    <source>
        <strain evidence="4">HT</strain>
        <tissue evidence="4">Whole worm</tissue>
    </source>
</reference>
<gene>
    <name evidence="4" type="ORF">FBUS_00687</name>
</gene>
<dbReference type="OrthoDB" id="6273222at2759"/>
<evidence type="ECO:0000256" key="1">
    <source>
        <dbReference type="PROSITE-ProRule" id="PRU00206"/>
    </source>
</evidence>
<feature type="domain" description="TNFR-Cys" evidence="3">
    <location>
        <begin position="184"/>
        <end position="224"/>
    </location>
</feature>
<name>A0A8E0RU35_9TREM</name>
<evidence type="ECO:0000313" key="5">
    <source>
        <dbReference type="Proteomes" id="UP000728185"/>
    </source>
</evidence>
<feature type="signal peptide" evidence="2">
    <location>
        <begin position="1"/>
        <end position="24"/>
    </location>
</feature>
<proteinExistence type="predicted"/>
<dbReference type="AlphaFoldDB" id="A0A8E0RU35"/>
<dbReference type="InterPro" id="IPR001368">
    <property type="entry name" value="TNFR/NGFR_Cys_rich_reg"/>
</dbReference>
<keyword evidence="4" id="KW-0675">Receptor</keyword>
<feature type="repeat" description="TNFR-Cys" evidence="1">
    <location>
        <begin position="184"/>
        <end position="224"/>
    </location>
</feature>
<dbReference type="GO" id="GO:0007266">
    <property type="term" value="P:Rho protein signal transduction"/>
    <property type="evidence" value="ECO:0007669"/>
    <property type="project" value="TreeGrafter"/>
</dbReference>
<feature type="disulfide bond" evidence="1">
    <location>
        <begin position="76"/>
        <end position="89"/>
    </location>
</feature>
<feature type="chain" id="PRO_5034878447" evidence="2">
    <location>
        <begin position="25"/>
        <end position="289"/>
    </location>
</feature>
<dbReference type="PROSITE" id="PS50050">
    <property type="entry name" value="TNFR_NGFR_2"/>
    <property type="match status" value="4"/>
</dbReference>
<dbReference type="GO" id="GO:0009986">
    <property type="term" value="C:cell surface"/>
    <property type="evidence" value="ECO:0007669"/>
    <property type="project" value="TreeGrafter"/>
</dbReference>
<feature type="disulfide bond" evidence="1">
    <location>
        <begin position="79"/>
        <end position="97"/>
    </location>
</feature>
<evidence type="ECO:0000256" key="2">
    <source>
        <dbReference type="SAM" id="SignalP"/>
    </source>
</evidence>
<feature type="disulfide bond" evidence="1">
    <location>
        <begin position="185"/>
        <end position="200"/>
    </location>
</feature>
<feature type="repeat" description="TNFR-Cys" evidence="1">
    <location>
        <begin position="144"/>
        <end position="182"/>
    </location>
</feature>
<comment type="caution">
    <text evidence="4">The sequence shown here is derived from an EMBL/GenBank/DDBJ whole genome shotgun (WGS) entry which is preliminary data.</text>
</comment>
<dbReference type="PANTHER" id="PTHR46605">
    <property type="entry name" value="TUMOR NECROSIS FACTOR RECEPTOR"/>
    <property type="match status" value="1"/>
</dbReference>
<feature type="domain" description="TNFR-Cys" evidence="3">
    <location>
        <begin position="99"/>
        <end position="143"/>
    </location>
</feature>
<dbReference type="PANTHER" id="PTHR46605:SF2">
    <property type="entry name" value="TNFR-CYS DOMAIN-CONTAINING PROTEIN"/>
    <property type="match status" value="1"/>
</dbReference>
<feature type="repeat" description="TNFR-Cys" evidence="1">
    <location>
        <begin position="99"/>
        <end position="143"/>
    </location>
</feature>
<dbReference type="Pfam" id="PF00020">
    <property type="entry name" value="TNFR_c6"/>
    <property type="match status" value="4"/>
</dbReference>
<dbReference type="Proteomes" id="UP000728185">
    <property type="component" value="Unassembled WGS sequence"/>
</dbReference>
<feature type="domain" description="TNFR-Cys" evidence="3">
    <location>
        <begin position="144"/>
        <end position="182"/>
    </location>
</feature>
<feature type="disulfide bond" evidence="1">
    <location>
        <begin position="161"/>
        <end position="174"/>
    </location>
</feature>
<sequence length="289" mass="31395">MSRRKRSVIAWVLSAILILVGVFALPLENESRKSETSITISPNVTNATDEMESHAETCASPLEEFVSPVHGSPRCCRQCEPGTGMLRLCTDVEDTKCRPCDVGSEFSLISSATAKCQQCRRCQDLHPLAKTRTPCTPTANTECECVADHYMSLTNQTCKPCTKCKPNEGVVKPCTWNSDTQCQACPSGFWSATTEDSVKCVPCQTCTSDEVVVKECSVSSDTVCCPKTNQNCTLSDASINGKHVSWSCTSSLLSSVACDHLSVTDRSKDPSVSRGRLEDELLLLTSNKN</sequence>
<dbReference type="InterPro" id="IPR052302">
    <property type="entry name" value="Neurotrophin_rcpt-DD"/>
</dbReference>
<feature type="disulfide bond" evidence="1">
    <location>
        <begin position="203"/>
        <end position="216"/>
    </location>
</feature>
<feature type="disulfide bond" evidence="1">
    <location>
        <begin position="206"/>
        <end position="224"/>
    </location>
</feature>
<evidence type="ECO:0000313" key="4">
    <source>
        <dbReference type="EMBL" id="KAA0193784.1"/>
    </source>
</evidence>
<feature type="repeat" description="TNFR-Cys" evidence="1">
    <location>
        <begin position="57"/>
        <end position="97"/>
    </location>
</feature>
<dbReference type="EMBL" id="LUCM01004817">
    <property type="protein sequence ID" value="KAA0193784.1"/>
    <property type="molecule type" value="Genomic_DNA"/>
</dbReference>
<keyword evidence="2" id="KW-0732">Signal</keyword>
<feature type="disulfide bond" evidence="1">
    <location>
        <begin position="164"/>
        <end position="182"/>
    </location>
</feature>
<dbReference type="SMART" id="SM00208">
    <property type="entry name" value="TNFR"/>
    <property type="match status" value="4"/>
</dbReference>
<accession>A0A8E0RU35</accession>
<dbReference type="Gene3D" id="2.10.50.10">
    <property type="entry name" value="Tumor Necrosis Factor Receptor, subunit A, domain 2"/>
    <property type="match status" value="3"/>
</dbReference>
<dbReference type="GO" id="GO:0005886">
    <property type="term" value="C:plasma membrane"/>
    <property type="evidence" value="ECO:0007669"/>
    <property type="project" value="TreeGrafter"/>
</dbReference>